<dbReference type="NCBIfam" id="TIGR01683">
    <property type="entry name" value="thiS"/>
    <property type="match status" value="1"/>
</dbReference>
<dbReference type="InterPro" id="IPR010035">
    <property type="entry name" value="Thi_S"/>
</dbReference>
<dbReference type="EMBL" id="JAERWL010000005">
    <property type="protein sequence ID" value="MBM9475776.1"/>
    <property type="molecule type" value="Genomic_DNA"/>
</dbReference>
<evidence type="ECO:0000313" key="1">
    <source>
        <dbReference type="EMBL" id="MBM9475776.1"/>
    </source>
</evidence>
<sequence>MTPQHPDPTGNAITVNGAARTVPSACTVETLLGLLGLHPDGLAVAVNGSVAPRAGWRRPLPHGAVVDVLSAVPGG</sequence>
<dbReference type="InterPro" id="IPR012675">
    <property type="entry name" value="Beta-grasp_dom_sf"/>
</dbReference>
<dbReference type="Pfam" id="PF02597">
    <property type="entry name" value="ThiS"/>
    <property type="match status" value="1"/>
</dbReference>
<dbReference type="Proteomes" id="UP000663801">
    <property type="component" value="Unassembled WGS sequence"/>
</dbReference>
<organism evidence="1 2">
    <name type="scientific">Nakamurella flavida</name>
    <dbReference type="NCBI Taxonomy" id="363630"/>
    <lineage>
        <taxon>Bacteria</taxon>
        <taxon>Bacillati</taxon>
        <taxon>Actinomycetota</taxon>
        <taxon>Actinomycetes</taxon>
        <taxon>Nakamurellales</taxon>
        <taxon>Nakamurellaceae</taxon>
        <taxon>Nakamurella</taxon>
    </lineage>
</organism>
<name>A0A938YDP4_9ACTN</name>
<dbReference type="InterPro" id="IPR003749">
    <property type="entry name" value="ThiS/MoaD-like"/>
</dbReference>
<protein>
    <submittedName>
        <fullName evidence="1">Sulfur carrier protein ThiS</fullName>
    </submittedName>
</protein>
<proteinExistence type="predicted"/>
<accession>A0A938YDP4</accession>
<keyword evidence="2" id="KW-1185">Reference proteome</keyword>
<reference evidence="1" key="1">
    <citation type="submission" date="2021-01" db="EMBL/GenBank/DDBJ databases">
        <title>KCTC 19127 draft genome.</title>
        <authorList>
            <person name="An D."/>
        </authorList>
    </citation>
    <scope>NUCLEOTIDE SEQUENCE</scope>
    <source>
        <strain evidence="1">KCTC 19127</strain>
    </source>
</reference>
<dbReference type="Gene3D" id="3.10.20.30">
    <property type="match status" value="1"/>
</dbReference>
<dbReference type="CDD" id="cd00565">
    <property type="entry name" value="Ubl_ThiS"/>
    <property type="match status" value="1"/>
</dbReference>
<dbReference type="InterPro" id="IPR016155">
    <property type="entry name" value="Mopterin_synth/thiamin_S_b"/>
</dbReference>
<dbReference type="RefSeq" id="WP_205255867.1">
    <property type="nucleotide sequence ID" value="NZ_BAAAPV010000002.1"/>
</dbReference>
<dbReference type="AlphaFoldDB" id="A0A938YDP4"/>
<gene>
    <name evidence="1" type="primary">thiS</name>
    <name evidence="1" type="ORF">JL107_04885</name>
</gene>
<evidence type="ECO:0000313" key="2">
    <source>
        <dbReference type="Proteomes" id="UP000663801"/>
    </source>
</evidence>
<comment type="caution">
    <text evidence="1">The sequence shown here is derived from an EMBL/GenBank/DDBJ whole genome shotgun (WGS) entry which is preliminary data.</text>
</comment>
<dbReference type="SUPFAM" id="SSF54285">
    <property type="entry name" value="MoaD/ThiS"/>
    <property type="match status" value="1"/>
</dbReference>